<accession>A0A9X2ICX2</accession>
<keyword evidence="1" id="KW-0175">Coiled coil</keyword>
<name>A0A9X2ICX2_9GAMM</name>
<evidence type="ECO:0000313" key="2">
    <source>
        <dbReference type="EMBL" id="MCL9685641.1"/>
    </source>
</evidence>
<keyword evidence="3" id="KW-1185">Reference proteome</keyword>
<evidence type="ECO:0000256" key="1">
    <source>
        <dbReference type="SAM" id="Coils"/>
    </source>
</evidence>
<reference evidence="2" key="1">
    <citation type="submission" date="2021-11" db="EMBL/GenBank/DDBJ databases">
        <title>Legionella maioricencis sp. nov., a new species isolated from hot water samples in Mallorca.</title>
        <authorList>
            <person name="Crespi S."/>
            <person name="Drasar V."/>
            <person name="Salva-Serra F."/>
            <person name="Jaen-Luchoro D."/>
            <person name="Pineiro-Iglesias B."/>
            <person name="Aliaga F."/>
            <person name="Fernandez-Juarez V."/>
            <person name="Coll G."/>
            <person name="Moore E.R.B."/>
            <person name="Bennasar-Figueras A."/>
        </authorList>
    </citation>
    <scope>NUCLEOTIDE SEQUENCE</scope>
    <source>
        <strain evidence="2">HCPI-6</strain>
    </source>
</reference>
<dbReference type="AlphaFoldDB" id="A0A9X2ICX2"/>
<dbReference type="EMBL" id="JAJKBJ010000032">
    <property type="protein sequence ID" value="MCL9685641.1"/>
    <property type="molecule type" value="Genomic_DNA"/>
</dbReference>
<feature type="coiled-coil region" evidence="1">
    <location>
        <begin position="1080"/>
        <end position="1107"/>
    </location>
</feature>
<sequence>MKINGLNVELAINEEEILDLLENYGLNLDLAVAPENIAHYVEEQKGLLLEKHQHLTKRIQDLYEAKLSQLTKEQEQAETQVASDKSSLERLVQSANSRKEFCAKAQAALNTLKKIINKESPFSELQISKEELLAYFECQPTDRVAELINAIYDEEQAKNSWYGFNRKNLWSKFTTAPTEATEEEKELVGLIKQRLKQIEKELQFGKLGRKNIPDAPKNLAENNLYALTKANQTGQKQLKENETLVAQKKNSIIRVTKQQKAVLQELEARKSEQEQALLQAQVQVLLTGLATNLEKLTLECNEFKIKLTKAAQLNDAVRKIVSDLDTMTIDDLLPLISTNQPLFLVVNEFLNQESYPEDSVLQINQTTHNLLMAIKEELAGLQKIAEGIEPMPEELAEQQKQLMAQLKSLEGKYSDLNRDYSTIEHLLSHSKNLLDPFIQLARIKNQYVEFIKQISPGMTGLQRQELVNAIEIIRKEKGDLSKLVSSEEYTGLLTLEQIKTSLQDQEKILSGFLVAGRLGQIQSDYLSLIEKSKLIASQDPKEPNEVTEWVRGIEDLDKQSSFLEQASLSQNPADLHTIKTINNLKEELNASLYGQYENTTRIVTELYDAQLTEEQKKQTKTTDDISSTKITLETLIADAEARKIFLSKAQHALGELRTNLIKNKENNMLQTPREDVLAYFEDAPTGKASLLVNALYEMEQAKSSWYGINRKNVWNRLTSAYTSEETITAKKELIELIDARLLQIKNELDVNDITQVVERPSMPANLGERNLYALSAFHQHTQQSLAEKQIILEQQMEDYIKIAQQKSETLTLLESMKITHEAQMLLNKLEDDQEKIENQGLLFAQDIAALEQTYKELHDVTDTIDPLLKEKIAVQEKSLIELSKKINDSLAAHDQLFDEFETTFNEITNKPLSMMEQKEALFKKFNELRTRKIQLDESIRPQIVDAKKMISLLECLALAEQESEVQKEASQHTPLHLLSNVYFGTVTERANAAFGLGGLFGDYLQERANTFWFNDLISSIAAFALGCFGYKTGAQLRQEYLTNELQPALTTYQNEPTMEHYEDLINVIKDGKIQFPPRTAHNETEQNKSLLSKLRQLEAEVINSNLNELTDIDENRVQSSIEM</sequence>
<dbReference type="Proteomes" id="UP001139721">
    <property type="component" value="Unassembled WGS sequence"/>
</dbReference>
<feature type="coiled-coil region" evidence="1">
    <location>
        <begin position="256"/>
        <end position="283"/>
    </location>
</feature>
<proteinExistence type="predicted"/>
<organism evidence="2 3">
    <name type="scientific">Legionella maioricensis</name>
    <dbReference type="NCBI Taxonomy" id="2896528"/>
    <lineage>
        <taxon>Bacteria</taxon>
        <taxon>Pseudomonadati</taxon>
        <taxon>Pseudomonadota</taxon>
        <taxon>Gammaproteobacteria</taxon>
        <taxon>Legionellales</taxon>
        <taxon>Legionellaceae</taxon>
        <taxon>Legionella</taxon>
    </lineage>
</organism>
<dbReference type="RefSeq" id="WP_250424519.1">
    <property type="nucleotide sequence ID" value="NZ_JAJKBJ010000032.1"/>
</dbReference>
<comment type="caution">
    <text evidence="2">The sequence shown here is derived from an EMBL/GenBank/DDBJ whole genome shotgun (WGS) entry which is preliminary data.</text>
</comment>
<evidence type="ECO:0000313" key="3">
    <source>
        <dbReference type="Proteomes" id="UP001139721"/>
    </source>
</evidence>
<protein>
    <submittedName>
        <fullName evidence="2">Uncharacterized protein</fullName>
    </submittedName>
</protein>
<gene>
    <name evidence="2" type="ORF">LOX96_16190</name>
</gene>